<gene>
    <name evidence="3" type="ORF">KC01_LOCUS37369</name>
</gene>
<feature type="region of interest" description="Disordered" evidence="2">
    <location>
        <begin position="84"/>
        <end position="158"/>
    </location>
</feature>
<reference evidence="3 4" key="1">
    <citation type="submission" date="2024-04" db="EMBL/GenBank/DDBJ databases">
        <authorList>
            <person name="Waldvogel A.-M."/>
            <person name="Schoenle A."/>
        </authorList>
    </citation>
    <scope>NUCLEOTIDE SEQUENCE [LARGE SCALE GENOMIC DNA]</scope>
</reference>
<dbReference type="EMBL" id="OZ035829">
    <property type="protein sequence ID" value="CAL1610829.1"/>
    <property type="molecule type" value="Genomic_DNA"/>
</dbReference>
<organism evidence="3 4">
    <name type="scientific">Knipowitschia caucasica</name>
    <name type="common">Caucasian dwarf goby</name>
    <name type="synonym">Pomatoschistus caucasicus</name>
    <dbReference type="NCBI Taxonomy" id="637954"/>
    <lineage>
        <taxon>Eukaryota</taxon>
        <taxon>Metazoa</taxon>
        <taxon>Chordata</taxon>
        <taxon>Craniata</taxon>
        <taxon>Vertebrata</taxon>
        <taxon>Euteleostomi</taxon>
        <taxon>Actinopterygii</taxon>
        <taxon>Neopterygii</taxon>
        <taxon>Teleostei</taxon>
        <taxon>Neoteleostei</taxon>
        <taxon>Acanthomorphata</taxon>
        <taxon>Gobiaria</taxon>
        <taxon>Gobiiformes</taxon>
        <taxon>Gobioidei</taxon>
        <taxon>Gobiidae</taxon>
        <taxon>Gobiinae</taxon>
        <taxon>Knipowitschia</taxon>
    </lineage>
</organism>
<feature type="compositionally biased region" description="Polar residues" evidence="2">
    <location>
        <begin position="100"/>
        <end position="130"/>
    </location>
</feature>
<evidence type="ECO:0000256" key="1">
    <source>
        <dbReference type="SAM" id="Coils"/>
    </source>
</evidence>
<keyword evidence="4" id="KW-1185">Reference proteome</keyword>
<dbReference type="Proteomes" id="UP001497482">
    <property type="component" value="Chromosome 7"/>
</dbReference>
<keyword evidence="1" id="KW-0175">Coiled coil</keyword>
<feature type="compositionally biased region" description="Basic and acidic residues" evidence="2">
    <location>
        <begin position="131"/>
        <end position="144"/>
    </location>
</feature>
<proteinExistence type="predicted"/>
<dbReference type="AlphaFoldDB" id="A0AAV2MBV6"/>
<name>A0AAV2MBV6_KNICA</name>
<sequence length="474" mass="54173">MNCKERRNLCRALEQAQSQTNAEGAGEEVQKEAGPSTSNMVETQVQQEQPEVPEESTNQNPTDQSREEEIDRLKLRVQIEYEERKEKSDVFSGLQEKARQSVQDEIQNQATANSFLRGQVESGKNQNQTDQLDKQKQELEREVSSLKQALNTEKNKVEALERERQQLTTEVSGPKQALGDYQTLQQEKVGLQSAVKDLRLNLSQEKEVTDVLRSRVNDLSQKIQEQEEISQALNQKVQTQTSTFRSAIERCQTAITCAVAQKDQLTTTVDSTKQELEALRLKHSDEMSAEQQQRSLLQERIEELSKALSATDQNNSDLEKQRLELQGTLRAKEDELQETLRAKEEEPQGTLRAKEEELQETLRAKEEELQGTLRAKEEELQETLKAKEEELHHHHQLDHHQSEEEEEEEEVVLLWLLSARRGIRGPGSNTDQDTIRPEDSVRADHVFHRSLDHPSCEGTALDTELHGGMELCSS</sequence>
<feature type="coiled-coil region" evidence="1">
    <location>
        <begin position="262"/>
        <end position="397"/>
    </location>
</feature>
<evidence type="ECO:0000313" key="4">
    <source>
        <dbReference type="Proteomes" id="UP001497482"/>
    </source>
</evidence>
<accession>A0AAV2MBV6</accession>
<feature type="region of interest" description="Disordered" evidence="2">
    <location>
        <begin position="13"/>
        <end position="71"/>
    </location>
</feature>
<evidence type="ECO:0000313" key="3">
    <source>
        <dbReference type="EMBL" id="CAL1610829.1"/>
    </source>
</evidence>
<protein>
    <submittedName>
        <fullName evidence="3">Uncharacterized protein</fullName>
    </submittedName>
</protein>
<evidence type="ECO:0000256" key="2">
    <source>
        <dbReference type="SAM" id="MobiDB-lite"/>
    </source>
</evidence>